<feature type="transmembrane region" description="Helical" evidence="1">
    <location>
        <begin position="37"/>
        <end position="55"/>
    </location>
</feature>
<accession>A0A8J3NUR9</accession>
<dbReference type="RefSeq" id="WP_191841840.1">
    <property type="nucleotide sequence ID" value="NZ_BAAALB010000016.1"/>
</dbReference>
<name>A0A8J3NUR9_9ACTN</name>
<feature type="transmembrane region" description="Helical" evidence="1">
    <location>
        <begin position="7"/>
        <end position="31"/>
    </location>
</feature>
<evidence type="ECO:0000313" key="3">
    <source>
        <dbReference type="Proteomes" id="UP000619293"/>
    </source>
</evidence>
<organism evidence="2 3">
    <name type="scientific">Catellatospora chokoriensis</name>
    <dbReference type="NCBI Taxonomy" id="310353"/>
    <lineage>
        <taxon>Bacteria</taxon>
        <taxon>Bacillati</taxon>
        <taxon>Actinomycetota</taxon>
        <taxon>Actinomycetes</taxon>
        <taxon>Micromonosporales</taxon>
        <taxon>Micromonosporaceae</taxon>
        <taxon>Catellatospora</taxon>
    </lineage>
</organism>
<dbReference type="AlphaFoldDB" id="A0A8J3NUR9"/>
<gene>
    <name evidence="2" type="ORF">Cch02nite_49640</name>
</gene>
<dbReference type="EMBL" id="BONG01000033">
    <property type="protein sequence ID" value="GIF91520.1"/>
    <property type="molecule type" value="Genomic_DNA"/>
</dbReference>
<reference evidence="2 3" key="1">
    <citation type="submission" date="2021-01" db="EMBL/GenBank/DDBJ databases">
        <title>Whole genome shotgun sequence of Catellatospora chokoriensis NBRC 107358.</title>
        <authorList>
            <person name="Komaki H."/>
            <person name="Tamura T."/>
        </authorList>
    </citation>
    <scope>NUCLEOTIDE SEQUENCE [LARGE SCALE GENOMIC DNA]</scope>
    <source>
        <strain evidence="2 3">NBRC 107358</strain>
    </source>
</reference>
<protein>
    <submittedName>
        <fullName evidence="2">Uncharacterized protein</fullName>
    </submittedName>
</protein>
<keyword evidence="1" id="KW-0472">Membrane</keyword>
<proteinExistence type="predicted"/>
<sequence length="252" mass="28569">MSIRRWMYVALATAAPLLLIGIWLGAISFLQNFTTELAGILISTAVTILLVERILDREKGRVWGTARVNYARAADLYIEQFLFECLVSFVGIPHNRKDDGTYERLTGADVANYVETHRGELSSLYRYRDDGSVYMEVSPQDASSSTLLHKVSPTLSTLQRTVTPRVLGSEHDPKFANLLLRIERAMFHWRSKVELVEDDWGLAEADAWAQFEILARCVDDLDNHLRSRYGELRPSDDLEAFNLGRVSEAGYP</sequence>
<keyword evidence="3" id="KW-1185">Reference proteome</keyword>
<keyword evidence="1" id="KW-1133">Transmembrane helix</keyword>
<keyword evidence="1" id="KW-0812">Transmembrane</keyword>
<dbReference type="Proteomes" id="UP000619293">
    <property type="component" value="Unassembled WGS sequence"/>
</dbReference>
<comment type="caution">
    <text evidence="2">The sequence shown here is derived from an EMBL/GenBank/DDBJ whole genome shotgun (WGS) entry which is preliminary data.</text>
</comment>
<evidence type="ECO:0000256" key="1">
    <source>
        <dbReference type="SAM" id="Phobius"/>
    </source>
</evidence>
<evidence type="ECO:0000313" key="2">
    <source>
        <dbReference type="EMBL" id="GIF91520.1"/>
    </source>
</evidence>